<dbReference type="EMBL" id="CAAALY010058924">
    <property type="protein sequence ID" value="VEL22892.1"/>
    <property type="molecule type" value="Genomic_DNA"/>
</dbReference>
<feature type="compositionally biased region" description="Acidic residues" evidence="1">
    <location>
        <begin position="172"/>
        <end position="193"/>
    </location>
</feature>
<gene>
    <name evidence="2" type="ORF">PXEA_LOCUS16332</name>
</gene>
<evidence type="ECO:0000256" key="1">
    <source>
        <dbReference type="SAM" id="MobiDB-lite"/>
    </source>
</evidence>
<protein>
    <submittedName>
        <fullName evidence="2">Uncharacterized protein</fullName>
    </submittedName>
</protein>
<feature type="non-terminal residue" evidence="2">
    <location>
        <position position="193"/>
    </location>
</feature>
<organism evidence="2 3">
    <name type="scientific">Protopolystoma xenopodis</name>
    <dbReference type="NCBI Taxonomy" id="117903"/>
    <lineage>
        <taxon>Eukaryota</taxon>
        <taxon>Metazoa</taxon>
        <taxon>Spiralia</taxon>
        <taxon>Lophotrochozoa</taxon>
        <taxon>Platyhelminthes</taxon>
        <taxon>Monogenea</taxon>
        <taxon>Polyopisthocotylea</taxon>
        <taxon>Polystomatidea</taxon>
        <taxon>Polystomatidae</taxon>
        <taxon>Protopolystoma</taxon>
    </lineage>
</organism>
<proteinExistence type="predicted"/>
<reference evidence="2" key="1">
    <citation type="submission" date="2018-11" db="EMBL/GenBank/DDBJ databases">
        <authorList>
            <consortium name="Pathogen Informatics"/>
        </authorList>
    </citation>
    <scope>NUCLEOTIDE SEQUENCE</scope>
</reference>
<name>A0A448WXY4_9PLAT</name>
<dbReference type="AlphaFoldDB" id="A0A448WXY4"/>
<accession>A0A448WXY4</accession>
<feature type="compositionally biased region" description="Basic residues" evidence="1">
    <location>
        <begin position="125"/>
        <end position="141"/>
    </location>
</feature>
<comment type="caution">
    <text evidence="2">The sequence shown here is derived from an EMBL/GenBank/DDBJ whole genome shotgun (WGS) entry which is preliminary data.</text>
</comment>
<feature type="region of interest" description="Disordered" evidence="1">
    <location>
        <begin position="171"/>
        <end position="193"/>
    </location>
</feature>
<keyword evidence="3" id="KW-1185">Reference proteome</keyword>
<evidence type="ECO:0000313" key="3">
    <source>
        <dbReference type="Proteomes" id="UP000784294"/>
    </source>
</evidence>
<sequence>MAQAAAASRGSIYWPSSGGTSGTYLSKTDRFRRRRIGRLGLSTGIQPEVSSSGIGTLSRSFIPSSCANSCVGSDANAVPMESCSPEDDRASWLGLTHRSLGHADSAVADAEGEDTVIPVCRTGSRHLQAHRQRRRRGRGRGRGASGRPRYHVSAGNTLREPAYRVVGLTQEEQVEFEDEQVDEEEIEDELGVE</sequence>
<dbReference type="Proteomes" id="UP000784294">
    <property type="component" value="Unassembled WGS sequence"/>
</dbReference>
<feature type="region of interest" description="Disordered" evidence="1">
    <location>
        <begin position="125"/>
        <end position="158"/>
    </location>
</feature>
<evidence type="ECO:0000313" key="2">
    <source>
        <dbReference type="EMBL" id="VEL22892.1"/>
    </source>
</evidence>